<feature type="compositionally biased region" description="Low complexity" evidence="10">
    <location>
        <begin position="381"/>
        <end position="391"/>
    </location>
</feature>
<keyword evidence="3" id="KW-0677">Repeat</keyword>
<keyword evidence="2" id="KW-0479">Metal-binding</keyword>
<dbReference type="PROSITE" id="PS50157">
    <property type="entry name" value="ZINC_FINGER_C2H2_2"/>
    <property type="match status" value="7"/>
</dbReference>
<gene>
    <name evidence="12" type="ORF">F5878DRAFT_723855</name>
</gene>
<name>A0AA38PD03_9AGAR</name>
<accession>A0AA38PD03</accession>
<evidence type="ECO:0000259" key="11">
    <source>
        <dbReference type="PROSITE" id="PS50157"/>
    </source>
</evidence>
<evidence type="ECO:0000256" key="10">
    <source>
        <dbReference type="SAM" id="MobiDB-lite"/>
    </source>
</evidence>
<protein>
    <submittedName>
        <fullName evidence="12">Transcription factor iiia</fullName>
    </submittedName>
</protein>
<feature type="region of interest" description="Disordered" evidence="10">
    <location>
        <begin position="288"/>
        <end position="308"/>
    </location>
</feature>
<dbReference type="Pfam" id="PF00096">
    <property type="entry name" value="zf-C2H2"/>
    <property type="match status" value="4"/>
</dbReference>
<dbReference type="Proteomes" id="UP001163846">
    <property type="component" value="Unassembled WGS sequence"/>
</dbReference>
<dbReference type="PANTHER" id="PTHR46179:SF13">
    <property type="entry name" value="C2H2-TYPE DOMAIN-CONTAINING PROTEIN"/>
    <property type="match status" value="1"/>
</dbReference>
<reference evidence="12" key="1">
    <citation type="submission" date="2022-08" db="EMBL/GenBank/DDBJ databases">
        <authorList>
            <consortium name="DOE Joint Genome Institute"/>
            <person name="Min B."/>
            <person name="Riley R."/>
            <person name="Sierra-Patev S."/>
            <person name="Naranjo-Ortiz M."/>
            <person name="Looney B."/>
            <person name="Konkel Z."/>
            <person name="Slot J.C."/>
            <person name="Sakamoto Y."/>
            <person name="Steenwyk J.L."/>
            <person name="Rokas A."/>
            <person name="Carro J."/>
            <person name="Camarero S."/>
            <person name="Ferreira P."/>
            <person name="Molpeceres G."/>
            <person name="Ruiz-Duenas F.J."/>
            <person name="Serrano A."/>
            <person name="Henrissat B."/>
            <person name="Drula E."/>
            <person name="Hughes K.W."/>
            <person name="Mata J.L."/>
            <person name="Ishikawa N.K."/>
            <person name="Vargas-Isla R."/>
            <person name="Ushijima S."/>
            <person name="Smith C.A."/>
            <person name="Ahrendt S."/>
            <person name="Andreopoulos W."/>
            <person name="He G."/>
            <person name="Labutti K."/>
            <person name="Lipzen A."/>
            <person name="Ng V."/>
            <person name="Sandor L."/>
            <person name="Barry K."/>
            <person name="Martinez A.T."/>
            <person name="Xiao Y."/>
            <person name="Gibbons J.G."/>
            <person name="Terashima K."/>
            <person name="Hibbett D.S."/>
            <person name="Grigoriev I.V."/>
        </authorList>
    </citation>
    <scope>NUCLEOTIDE SEQUENCE</scope>
    <source>
        <strain evidence="12">TFB9207</strain>
    </source>
</reference>
<comment type="subcellular location">
    <subcellularLocation>
        <location evidence="1">Nucleus</location>
    </subcellularLocation>
</comment>
<feature type="domain" description="C2H2-type" evidence="11">
    <location>
        <begin position="125"/>
        <end position="154"/>
    </location>
</feature>
<feature type="domain" description="C2H2-type" evidence="11">
    <location>
        <begin position="155"/>
        <end position="185"/>
    </location>
</feature>
<dbReference type="SUPFAM" id="SSF57667">
    <property type="entry name" value="beta-beta-alpha zinc fingers"/>
    <property type="match status" value="4"/>
</dbReference>
<feature type="domain" description="C2H2-type" evidence="11">
    <location>
        <begin position="343"/>
        <end position="373"/>
    </location>
</feature>
<sequence length="501" mass="56238">MLAPVSVLGKRKASTLKSKDYILHLNSSSEPQTGLSESEYEPAASSSKPVLINGSLVEGSTKKRYQCTVEGCGKAYSKPSRLEEHSRSHTGIRPYTCDTCQKSYFRENHLQAHARTHLPASERPFVCSLPDCEKRFWTQQHLRAHTEWHEGAKTFPCPESNCNEVFAKHHQLRSHICSVHSPPGSKPYPCSHEGCTKSFDTNQHLRTHLKVHNDKRYTCVHEACLPTVERRIVFYPTWTALQHHTRTVHPPACTHSSCKGRVFASQKSLRAHQKLHEQRDEEAQLNITIAGSDGEDEPSAKKRRGGELGRDWKCDEEGCGKDFKSSKALGVHHKVVHLGRRDFKCTREECGATFGYKHLLQRHVARLHCRNSDKDEGLQHAAQSSESAASESELESEAAVSKPLMGIGAITGESYSNRAQELLGNSKAFRCPHPNLPFAVCSEGGVPDGSVDVAEQVPSDVQCDYIYRRAYDLRRHLRAVHNIEVEKEVADLWVRKMKSVA</sequence>
<dbReference type="SMART" id="SM00355">
    <property type="entry name" value="ZnF_C2H2"/>
    <property type="match status" value="10"/>
</dbReference>
<feature type="domain" description="C2H2-type" evidence="11">
    <location>
        <begin position="65"/>
        <end position="94"/>
    </location>
</feature>
<evidence type="ECO:0000256" key="4">
    <source>
        <dbReference type="ARBA" id="ARBA00022771"/>
    </source>
</evidence>
<evidence type="ECO:0000256" key="8">
    <source>
        <dbReference type="ARBA" id="ARBA00023242"/>
    </source>
</evidence>
<dbReference type="FunFam" id="3.30.160.60:FF:000072">
    <property type="entry name" value="zinc finger protein 143 isoform X1"/>
    <property type="match status" value="1"/>
</dbReference>
<dbReference type="GO" id="GO:0008270">
    <property type="term" value="F:zinc ion binding"/>
    <property type="evidence" value="ECO:0007669"/>
    <property type="project" value="UniProtKB-KW"/>
</dbReference>
<comment type="caution">
    <text evidence="12">The sequence shown here is derived from an EMBL/GenBank/DDBJ whole genome shotgun (WGS) entry which is preliminary data.</text>
</comment>
<keyword evidence="13" id="KW-1185">Reference proteome</keyword>
<dbReference type="InterPro" id="IPR036236">
    <property type="entry name" value="Znf_C2H2_sf"/>
</dbReference>
<evidence type="ECO:0000256" key="1">
    <source>
        <dbReference type="ARBA" id="ARBA00004123"/>
    </source>
</evidence>
<evidence type="ECO:0000256" key="2">
    <source>
        <dbReference type="ARBA" id="ARBA00022723"/>
    </source>
</evidence>
<dbReference type="AlphaFoldDB" id="A0AA38PD03"/>
<dbReference type="EMBL" id="MU806084">
    <property type="protein sequence ID" value="KAJ3840321.1"/>
    <property type="molecule type" value="Genomic_DNA"/>
</dbReference>
<feature type="domain" description="C2H2-type" evidence="11">
    <location>
        <begin position="95"/>
        <end position="124"/>
    </location>
</feature>
<keyword evidence="6" id="KW-0805">Transcription regulation</keyword>
<dbReference type="Gene3D" id="3.30.160.60">
    <property type="entry name" value="Classic Zinc Finger"/>
    <property type="match status" value="6"/>
</dbReference>
<feature type="domain" description="C2H2-type" evidence="11">
    <location>
        <begin position="188"/>
        <end position="217"/>
    </location>
</feature>
<evidence type="ECO:0000313" key="12">
    <source>
        <dbReference type="EMBL" id="KAJ3840321.1"/>
    </source>
</evidence>
<evidence type="ECO:0000256" key="6">
    <source>
        <dbReference type="ARBA" id="ARBA00023015"/>
    </source>
</evidence>
<feature type="region of interest" description="Disordered" evidence="10">
    <location>
        <begin position="376"/>
        <end position="395"/>
    </location>
</feature>
<dbReference type="InterPro" id="IPR051061">
    <property type="entry name" value="Zinc_finger_trans_reg"/>
</dbReference>
<dbReference type="InterPro" id="IPR013087">
    <property type="entry name" value="Znf_C2H2_type"/>
</dbReference>
<dbReference type="PROSITE" id="PS00028">
    <property type="entry name" value="ZINC_FINGER_C2H2_1"/>
    <property type="match status" value="7"/>
</dbReference>
<evidence type="ECO:0000256" key="3">
    <source>
        <dbReference type="ARBA" id="ARBA00022737"/>
    </source>
</evidence>
<feature type="domain" description="C2H2-type" evidence="11">
    <location>
        <begin position="312"/>
        <end position="342"/>
    </location>
</feature>
<dbReference type="GO" id="GO:0005634">
    <property type="term" value="C:nucleus"/>
    <property type="evidence" value="ECO:0007669"/>
    <property type="project" value="UniProtKB-SubCell"/>
</dbReference>
<keyword evidence="8" id="KW-0539">Nucleus</keyword>
<keyword evidence="5" id="KW-0862">Zinc</keyword>
<evidence type="ECO:0000313" key="13">
    <source>
        <dbReference type="Proteomes" id="UP001163846"/>
    </source>
</evidence>
<evidence type="ECO:0000256" key="5">
    <source>
        <dbReference type="ARBA" id="ARBA00022833"/>
    </source>
</evidence>
<keyword evidence="7" id="KW-0804">Transcription</keyword>
<dbReference type="FunFam" id="3.30.160.60:FF:001102">
    <property type="entry name" value="Transcription factor IIIA"/>
    <property type="match status" value="1"/>
</dbReference>
<dbReference type="FunFam" id="3.30.160.60:FF:000624">
    <property type="entry name" value="zinc finger protein 697"/>
    <property type="match status" value="1"/>
</dbReference>
<keyword evidence="4 9" id="KW-0863">Zinc-finger</keyword>
<dbReference type="GO" id="GO:0000981">
    <property type="term" value="F:DNA-binding transcription factor activity, RNA polymerase II-specific"/>
    <property type="evidence" value="ECO:0007669"/>
    <property type="project" value="UniProtKB-ARBA"/>
</dbReference>
<organism evidence="12 13">
    <name type="scientific">Lentinula raphanica</name>
    <dbReference type="NCBI Taxonomy" id="153919"/>
    <lineage>
        <taxon>Eukaryota</taxon>
        <taxon>Fungi</taxon>
        <taxon>Dikarya</taxon>
        <taxon>Basidiomycota</taxon>
        <taxon>Agaricomycotina</taxon>
        <taxon>Agaricomycetes</taxon>
        <taxon>Agaricomycetidae</taxon>
        <taxon>Agaricales</taxon>
        <taxon>Marasmiineae</taxon>
        <taxon>Omphalotaceae</taxon>
        <taxon>Lentinula</taxon>
    </lineage>
</organism>
<proteinExistence type="predicted"/>
<evidence type="ECO:0000256" key="7">
    <source>
        <dbReference type="ARBA" id="ARBA00023163"/>
    </source>
</evidence>
<dbReference type="PANTHER" id="PTHR46179">
    <property type="entry name" value="ZINC FINGER PROTEIN"/>
    <property type="match status" value="1"/>
</dbReference>
<evidence type="ECO:0000256" key="9">
    <source>
        <dbReference type="PROSITE-ProRule" id="PRU00042"/>
    </source>
</evidence>
<dbReference type="GO" id="GO:0000978">
    <property type="term" value="F:RNA polymerase II cis-regulatory region sequence-specific DNA binding"/>
    <property type="evidence" value="ECO:0007669"/>
    <property type="project" value="UniProtKB-ARBA"/>
</dbReference>